<gene>
    <name evidence="4" type="primary">rplM</name>
    <name evidence="5" type="ordered locus">Plabr_3638</name>
</gene>
<dbReference type="EMBL" id="CP002546">
    <property type="protein sequence ID" value="ADY61235.1"/>
    <property type="molecule type" value="Genomic_DNA"/>
</dbReference>
<dbReference type="SUPFAM" id="SSF52161">
    <property type="entry name" value="Ribosomal protein L13"/>
    <property type="match status" value="1"/>
</dbReference>
<dbReference type="GO" id="GO:0003735">
    <property type="term" value="F:structural constituent of ribosome"/>
    <property type="evidence" value="ECO:0007669"/>
    <property type="project" value="InterPro"/>
</dbReference>
<keyword evidence="2 4" id="KW-0689">Ribosomal protein</keyword>
<keyword evidence="3 4" id="KW-0687">Ribonucleoprotein</keyword>
<dbReference type="HAMAP" id="MF_01366">
    <property type="entry name" value="Ribosomal_uL13"/>
    <property type="match status" value="1"/>
</dbReference>
<dbReference type="eggNOG" id="COG0102">
    <property type="taxonomic scope" value="Bacteria"/>
</dbReference>
<dbReference type="GO" id="GO:0022625">
    <property type="term" value="C:cytosolic large ribosomal subunit"/>
    <property type="evidence" value="ECO:0007669"/>
    <property type="project" value="TreeGrafter"/>
</dbReference>
<dbReference type="InterPro" id="IPR005822">
    <property type="entry name" value="Ribosomal_uL13"/>
</dbReference>
<accession>F0SQ58</accession>
<dbReference type="Proteomes" id="UP000006860">
    <property type="component" value="Chromosome"/>
</dbReference>
<dbReference type="NCBIfam" id="TIGR01066">
    <property type="entry name" value="rplM_bact"/>
    <property type="match status" value="1"/>
</dbReference>
<dbReference type="CDD" id="cd00392">
    <property type="entry name" value="Ribosomal_L13"/>
    <property type="match status" value="1"/>
</dbReference>
<dbReference type="KEGG" id="pbs:Plabr_3638"/>
<evidence type="ECO:0000313" key="5">
    <source>
        <dbReference type="EMBL" id="ADY61235.1"/>
    </source>
</evidence>
<dbReference type="Gene3D" id="3.90.1180.10">
    <property type="entry name" value="Ribosomal protein L13"/>
    <property type="match status" value="1"/>
</dbReference>
<comment type="subunit">
    <text evidence="4">Part of the 50S ribosomal subunit.</text>
</comment>
<keyword evidence="6" id="KW-1185">Reference proteome</keyword>
<name>F0SQ58_RUBBR</name>
<dbReference type="GO" id="GO:0006412">
    <property type="term" value="P:translation"/>
    <property type="evidence" value="ECO:0007669"/>
    <property type="project" value="UniProtKB-UniRule"/>
</dbReference>
<comment type="function">
    <text evidence="4">This protein is one of the early assembly proteins of the 50S ribosomal subunit, although it is not seen to bind rRNA by itself. It is important during the early stages of 50S assembly.</text>
</comment>
<dbReference type="PANTHER" id="PTHR11545">
    <property type="entry name" value="RIBOSOMAL PROTEIN L13"/>
    <property type="match status" value="1"/>
</dbReference>
<dbReference type="PIRSF" id="PIRSF002181">
    <property type="entry name" value="Ribosomal_L13"/>
    <property type="match status" value="1"/>
</dbReference>
<dbReference type="HOGENOM" id="CLU_082184_2_2_0"/>
<proteinExistence type="inferred from homology"/>
<dbReference type="Pfam" id="PF00572">
    <property type="entry name" value="Ribosomal_L13"/>
    <property type="match status" value="1"/>
</dbReference>
<evidence type="ECO:0000256" key="4">
    <source>
        <dbReference type="HAMAP-Rule" id="MF_01366"/>
    </source>
</evidence>
<evidence type="ECO:0000313" key="6">
    <source>
        <dbReference type="Proteomes" id="UP000006860"/>
    </source>
</evidence>
<dbReference type="InterPro" id="IPR005823">
    <property type="entry name" value="Ribosomal_uL13_bac-type"/>
</dbReference>
<dbReference type="STRING" id="756272.Plabr_3638"/>
<dbReference type="OrthoDB" id="9801330at2"/>
<sequence length="168" mass="19116">MAVELVQRTSVAKNETHVPEWYHIDGDGMIVGRFASALAMVLMGKHKPTYTPHVNTGDFVVVTNVEKVRFSGAEAAHETHENYTVKMATKEYDHYTGYPSGRKITTGEQMLERHPEKILQEAVRRMLPKNKLATSMLSRLKLVVGPNHEHQAQKPQEFPEHLLTRCKK</sequence>
<evidence type="ECO:0000256" key="3">
    <source>
        <dbReference type="ARBA" id="ARBA00023274"/>
    </source>
</evidence>
<comment type="similarity">
    <text evidence="1 4">Belongs to the universal ribosomal protein uL13 family.</text>
</comment>
<protein>
    <recommendedName>
        <fullName evidence="4">Large ribosomal subunit protein uL13</fullName>
    </recommendedName>
</protein>
<dbReference type="InterPro" id="IPR036899">
    <property type="entry name" value="Ribosomal_uL13_sf"/>
</dbReference>
<organism evidence="5 6">
    <name type="scientific">Rubinisphaera brasiliensis (strain ATCC 49424 / DSM 5305 / JCM 21570 / IAM 15109 / NBRC 103401 / IFAM 1448)</name>
    <name type="common">Planctomyces brasiliensis</name>
    <dbReference type="NCBI Taxonomy" id="756272"/>
    <lineage>
        <taxon>Bacteria</taxon>
        <taxon>Pseudomonadati</taxon>
        <taxon>Planctomycetota</taxon>
        <taxon>Planctomycetia</taxon>
        <taxon>Planctomycetales</taxon>
        <taxon>Planctomycetaceae</taxon>
        <taxon>Rubinisphaera</taxon>
    </lineage>
</organism>
<dbReference type="RefSeq" id="WP_013629954.1">
    <property type="nucleotide sequence ID" value="NC_015174.1"/>
</dbReference>
<dbReference type="GO" id="GO:0003729">
    <property type="term" value="F:mRNA binding"/>
    <property type="evidence" value="ECO:0007669"/>
    <property type="project" value="TreeGrafter"/>
</dbReference>
<evidence type="ECO:0000256" key="2">
    <source>
        <dbReference type="ARBA" id="ARBA00022980"/>
    </source>
</evidence>
<evidence type="ECO:0000256" key="1">
    <source>
        <dbReference type="ARBA" id="ARBA00006227"/>
    </source>
</evidence>
<reference evidence="6" key="1">
    <citation type="submission" date="2011-02" db="EMBL/GenBank/DDBJ databases">
        <title>The complete genome of Planctomyces brasiliensis DSM 5305.</title>
        <authorList>
            <person name="Lucas S."/>
            <person name="Copeland A."/>
            <person name="Lapidus A."/>
            <person name="Bruce D."/>
            <person name="Goodwin L."/>
            <person name="Pitluck S."/>
            <person name="Kyrpides N."/>
            <person name="Mavromatis K."/>
            <person name="Pagani I."/>
            <person name="Ivanova N."/>
            <person name="Ovchinnikova G."/>
            <person name="Lu M."/>
            <person name="Detter J.C."/>
            <person name="Han C."/>
            <person name="Land M."/>
            <person name="Hauser L."/>
            <person name="Markowitz V."/>
            <person name="Cheng J.-F."/>
            <person name="Hugenholtz P."/>
            <person name="Woyke T."/>
            <person name="Wu D."/>
            <person name="Tindall B."/>
            <person name="Pomrenke H.G."/>
            <person name="Brambilla E."/>
            <person name="Klenk H.-P."/>
            <person name="Eisen J.A."/>
        </authorList>
    </citation>
    <scope>NUCLEOTIDE SEQUENCE [LARGE SCALE GENOMIC DNA]</scope>
    <source>
        <strain evidence="6">ATCC 49424 / DSM 5305 / JCM 21570 / IAM 15109 / NBRC 103401 / IFAM 1448</strain>
    </source>
</reference>
<dbReference type="GO" id="GO:0017148">
    <property type="term" value="P:negative regulation of translation"/>
    <property type="evidence" value="ECO:0007669"/>
    <property type="project" value="TreeGrafter"/>
</dbReference>
<dbReference type="PANTHER" id="PTHR11545:SF2">
    <property type="entry name" value="LARGE RIBOSOMAL SUBUNIT PROTEIN UL13M"/>
    <property type="match status" value="1"/>
</dbReference>
<dbReference type="AlphaFoldDB" id="F0SQ58"/>